<evidence type="ECO:0000313" key="2">
    <source>
        <dbReference type="EMBL" id="WGV15886.1"/>
    </source>
</evidence>
<gene>
    <name evidence="2" type="ORF">QF092_16790</name>
</gene>
<protein>
    <recommendedName>
        <fullName evidence="4">Transposase</fullName>
    </recommendedName>
</protein>
<evidence type="ECO:0000256" key="1">
    <source>
        <dbReference type="SAM" id="MobiDB-lite"/>
    </source>
</evidence>
<feature type="compositionally biased region" description="Basic and acidic residues" evidence="1">
    <location>
        <begin position="83"/>
        <end position="106"/>
    </location>
</feature>
<proteinExistence type="predicted"/>
<organism evidence="2 3">
    <name type="scientific">Fuscovulum ytuae</name>
    <dbReference type="NCBI Taxonomy" id="3042299"/>
    <lineage>
        <taxon>Bacteria</taxon>
        <taxon>Pseudomonadati</taxon>
        <taxon>Pseudomonadota</taxon>
        <taxon>Alphaproteobacteria</taxon>
        <taxon>Rhodobacterales</taxon>
        <taxon>Paracoccaceae</taxon>
        <taxon>Fuscovulum</taxon>
    </lineage>
</organism>
<name>A0ABY8Q4Y5_9RHOB</name>
<feature type="region of interest" description="Disordered" evidence="1">
    <location>
        <begin position="69"/>
        <end position="130"/>
    </location>
</feature>
<feature type="compositionally biased region" description="Basic and acidic residues" evidence="1">
    <location>
        <begin position="113"/>
        <end position="127"/>
    </location>
</feature>
<dbReference type="RefSeq" id="WP_281465687.1">
    <property type="nucleotide sequence ID" value="NZ_CP124535.1"/>
</dbReference>
<accession>A0ABY8Q4Y5</accession>
<dbReference type="EMBL" id="CP124535">
    <property type="protein sequence ID" value="WGV15886.1"/>
    <property type="molecule type" value="Genomic_DNA"/>
</dbReference>
<sequence length="200" mass="22034">MLRIVGQRHLIAINAAHFKLTEKHGHLWAVIGQCLQQTEEIAATPETITLIFLHGRAVAKVLGQVPDPELRLRRPTQDAVDQGAKDERRTKTDKEGSLASGHDESSGRGVRRGHPDSHLPGRPDPDQVGRGIRQLRPFSRENSQTPARNLGGPINDTIIRCKGTYYIFWYGLLQTKAGSTQSIGVSIKGKSLDCAHTDKP</sequence>
<reference evidence="2 3" key="1">
    <citation type="submission" date="2023-04" db="EMBL/GenBank/DDBJ databases">
        <title>YMD61, complete Genome.</title>
        <authorList>
            <person name="Zhang J."/>
        </authorList>
    </citation>
    <scope>NUCLEOTIDE SEQUENCE [LARGE SCALE GENOMIC DNA]</scope>
    <source>
        <strain evidence="2 3">YMD61</strain>
    </source>
</reference>
<keyword evidence="3" id="KW-1185">Reference proteome</keyword>
<evidence type="ECO:0000313" key="3">
    <source>
        <dbReference type="Proteomes" id="UP001230978"/>
    </source>
</evidence>
<evidence type="ECO:0008006" key="4">
    <source>
        <dbReference type="Google" id="ProtNLM"/>
    </source>
</evidence>
<dbReference type="Proteomes" id="UP001230978">
    <property type="component" value="Chromosome"/>
</dbReference>